<name>A0A0X3Q8T6_SCHSO</name>
<feature type="transmembrane region" description="Helical" evidence="1">
    <location>
        <begin position="61"/>
        <end position="85"/>
    </location>
</feature>
<organism evidence="3">
    <name type="scientific">Schistocephalus solidus</name>
    <name type="common">Tapeworm</name>
    <dbReference type="NCBI Taxonomy" id="70667"/>
    <lineage>
        <taxon>Eukaryota</taxon>
        <taxon>Metazoa</taxon>
        <taxon>Spiralia</taxon>
        <taxon>Lophotrochozoa</taxon>
        <taxon>Platyhelminthes</taxon>
        <taxon>Cestoda</taxon>
        <taxon>Eucestoda</taxon>
        <taxon>Diphyllobothriidea</taxon>
        <taxon>Diphyllobothriidae</taxon>
        <taxon>Schistocephalus</taxon>
    </lineage>
</organism>
<dbReference type="EMBL" id="GEEE01006073">
    <property type="protein sequence ID" value="JAP57152.1"/>
    <property type="molecule type" value="Transcribed_RNA"/>
</dbReference>
<sequence>MRFFVFLFCTCHVACGALKIMAETKSILSCACVHVCIAPFKWHTVAIATTKTVAMRRLSRHGVLCAASVSVGLVLHHILTAFALIRRARRGPLMRYKLPDH</sequence>
<gene>
    <name evidence="3" type="ORF">TR127316</name>
</gene>
<keyword evidence="1" id="KW-0472">Membrane</keyword>
<evidence type="ECO:0008006" key="4">
    <source>
        <dbReference type="Google" id="ProtNLM"/>
    </source>
</evidence>
<evidence type="ECO:0000256" key="2">
    <source>
        <dbReference type="SAM" id="SignalP"/>
    </source>
</evidence>
<accession>A0A0X3Q8T6</accession>
<reference evidence="3" key="1">
    <citation type="submission" date="2016-01" db="EMBL/GenBank/DDBJ databases">
        <title>Reference transcriptome for the parasite Schistocephalus solidus: insights into the molecular evolution of parasitism.</title>
        <authorList>
            <person name="Hebert F.O."/>
            <person name="Grambauer S."/>
            <person name="Barber I."/>
            <person name="Landry C.R."/>
            <person name="Aubin-Horth N."/>
        </authorList>
    </citation>
    <scope>NUCLEOTIDE SEQUENCE</scope>
</reference>
<evidence type="ECO:0000313" key="3">
    <source>
        <dbReference type="EMBL" id="JAP57152.1"/>
    </source>
</evidence>
<feature type="signal peptide" evidence="2">
    <location>
        <begin position="1"/>
        <end position="16"/>
    </location>
</feature>
<evidence type="ECO:0000256" key="1">
    <source>
        <dbReference type="SAM" id="Phobius"/>
    </source>
</evidence>
<feature type="chain" id="PRO_5007051520" description="Secreted protein" evidence="2">
    <location>
        <begin position="17"/>
        <end position="101"/>
    </location>
</feature>
<dbReference type="AlphaFoldDB" id="A0A0X3Q8T6"/>
<keyword evidence="2" id="KW-0732">Signal</keyword>
<feature type="non-terminal residue" evidence="3">
    <location>
        <position position="101"/>
    </location>
</feature>
<keyword evidence="1" id="KW-0812">Transmembrane</keyword>
<protein>
    <recommendedName>
        <fullName evidence="4">Secreted protein</fullName>
    </recommendedName>
</protein>
<keyword evidence="1" id="KW-1133">Transmembrane helix</keyword>
<proteinExistence type="predicted"/>